<evidence type="ECO:0000313" key="4">
    <source>
        <dbReference type="Proteomes" id="UP000230731"/>
    </source>
</evidence>
<gene>
    <name evidence="3" type="ORF">COT71_00860</name>
</gene>
<evidence type="ECO:0000256" key="1">
    <source>
        <dbReference type="SAM" id="MobiDB-lite"/>
    </source>
</evidence>
<sequence length="263" mass="29486">MASQKPIPDMQEDAGKDSPATQDLLPVQEVRDGIIILPGGVLRAVLIASSLNFALKSEDEQNAIIYAFQDFLNALDFPLEISVSSRRLDIDPYLEDLKRRRDGQQNELLRLQMTEYINFVGELVKGNDIMTKSFFITVPFSFFESRRLSLKDKMLGAVPGKNAKGGTGKKRGGGGKMDEATFEQSRKQLLQRVEQVAVGLRGIGLRVAPLQTQEVLELLYNAYNPKTSRNQRLANVGLLQADESNPADLTQHVQRRNNLWVER</sequence>
<evidence type="ECO:0000313" key="3">
    <source>
        <dbReference type="EMBL" id="PIT98427.1"/>
    </source>
</evidence>
<organism evidence="3 4">
    <name type="scientific">Candidatus Andersenbacteria bacterium CG10_big_fil_rev_8_21_14_0_10_54_11</name>
    <dbReference type="NCBI Taxonomy" id="1974485"/>
    <lineage>
        <taxon>Bacteria</taxon>
        <taxon>Candidatus Anderseniibacteriota</taxon>
    </lineage>
</organism>
<protein>
    <recommendedName>
        <fullName evidence="2">TraC-like domain-containing protein</fullName>
    </recommendedName>
</protein>
<name>A0A2M6X094_9BACT</name>
<comment type="caution">
    <text evidence="3">The sequence shown here is derived from an EMBL/GenBank/DDBJ whole genome shotgun (WGS) entry which is preliminary data.</text>
</comment>
<dbReference type="EMBL" id="PEZP01000008">
    <property type="protein sequence ID" value="PIT98427.1"/>
    <property type="molecule type" value="Genomic_DNA"/>
</dbReference>
<feature type="region of interest" description="Disordered" evidence="1">
    <location>
        <begin position="161"/>
        <end position="181"/>
    </location>
</feature>
<proteinExistence type="predicted"/>
<dbReference type="Pfam" id="PF26593">
    <property type="entry name" value="TraC-like"/>
    <property type="match status" value="1"/>
</dbReference>
<dbReference type="Proteomes" id="UP000230731">
    <property type="component" value="Unassembled WGS sequence"/>
</dbReference>
<reference evidence="4" key="1">
    <citation type="submission" date="2017-09" db="EMBL/GenBank/DDBJ databases">
        <title>Depth-based differentiation of microbial function through sediment-hosted aquifers and enrichment of novel symbionts in the deep terrestrial subsurface.</title>
        <authorList>
            <person name="Probst A.J."/>
            <person name="Ladd B."/>
            <person name="Jarett J.K."/>
            <person name="Geller-Mcgrath D.E."/>
            <person name="Sieber C.M.K."/>
            <person name="Emerson J.B."/>
            <person name="Anantharaman K."/>
            <person name="Thomas B.C."/>
            <person name="Malmstrom R."/>
            <person name="Stieglmeier M."/>
            <person name="Klingl A."/>
            <person name="Woyke T."/>
            <person name="Ryan C.M."/>
            <person name="Banfield J.F."/>
        </authorList>
    </citation>
    <scope>NUCLEOTIDE SEQUENCE [LARGE SCALE GENOMIC DNA]</scope>
</reference>
<accession>A0A2M6X094</accession>
<feature type="domain" description="TraC-like" evidence="2">
    <location>
        <begin position="44"/>
        <end position="224"/>
    </location>
</feature>
<evidence type="ECO:0000259" key="2">
    <source>
        <dbReference type="Pfam" id="PF26593"/>
    </source>
</evidence>
<dbReference type="InterPro" id="IPR058596">
    <property type="entry name" value="TraC-like_dom"/>
</dbReference>
<feature type="region of interest" description="Disordered" evidence="1">
    <location>
        <begin position="1"/>
        <end position="22"/>
    </location>
</feature>
<dbReference type="AlphaFoldDB" id="A0A2M6X094"/>